<sequence>MENGHTIAETQAYIKQAERIGLTAAERAAIKLYLSQHPDTGDLVQGSGGVRKVRFARRGTGKSGGVRVFTFYWRVDEPLYLLAVISKTKQANLSNEQINMLASITKEIKNG</sequence>
<dbReference type="InterPro" id="IPR009387">
    <property type="entry name" value="HigB-2"/>
</dbReference>
<dbReference type="RefSeq" id="WP_013039368.1">
    <property type="nucleotide sequence ID" value="NZ_JANF02000082.1"/>
</dbReference>
<dbReference type="AlphaFoldDB" id="A0A8E0WPT3"/>
<dbReference type="Proteomes" id="UP000028135">
    <property type="component" value="Unassembled WGS sequence"/>
</dbReference>
<accession>A0A8E0WPT3</accession>
<dbReference type="PIRSF" id="PIRSF039032">
    <property type="entry name" value="HigB-2"/>
    <property type="match status" value="1"/>
</dbReference>
<evidence type="ECO:0000313" key="2">
    <source>
        <dbReference type="Proteomes" id="UP000028135"/>
    </source>
</evidence>
<dbReference type="GeneID" id="29272535"/>
<dbReference type="Pfam" id="PF06296">
    <property type="entry name" value="RelE"/>
    <property type="match status" value="1"/>
</dbReference>
<organism evidence="1 2">
    <name type="scientific">Sphingobium indicum F2</name>
    <dbReference type="NCBI Taxonomy" id="1450518"/>
    <lineage>
        <taxon>Bacteria</taxon>
        <taxon>Pseudomonadati</taxon>
        <taxon>Pseudomonadota</taxon>
        <taxon>Alphaproteobacteria</taxon>
        <taxon>Sphingomonadales</taxon>
        <taxon>Sphingomonadaceae</taxon>
        <taxon>Sphingobium</taxon>
    </lineage>
</organism>
<gene>
    <name evidence="1" type="ORF">AL00_17615</name>
</gene>
<comment type="caution">
    <text evidence="1">The sequence shown here is derived from an EMBL/GenBank/DDBJ whole genome shotgun (WGS) entry which is preliminary data.</text>
</comment>
<name>A0A8E0WPT3_9SPHN</name>
<evidence type="ECO:0000313" key="1">
    <source>
        <dbReference type="EMBL" id="KER35174.1"/>
    </source>
</evidence>
<dbReference type="EMBL" id="JANF02000082">
    <property type="protein sequence ID" value="KER35174.1"/>
    <property type="molecule type" value="Genomic_DNA"/>
</dbReference>
<protein>
    <recommendedName>
        <fullName evidence="3">Addiction module toxin RelE</fullName>
    </recommendedName>
</protein>
<reference evidence="1 2" key="1">
    <citation type="submission" date="2014-05" db="EMBL/GenBank/DDBJ databases">
        <title>Genome Announcement of Sphingobium lucknowense F2.</title>
        <authorList>
            <person name="Lal R."/>
            <person name="Negi V."/>
            <person name="Lata P."/>
            <person name="Sangwan N."/>
            <person name="Gupta S.K."/>
            <person name="Rao D.L.N."/>
            <person name="Das S."/>
        </authorList>
    </citation>
    <scope>NUCLEOTIDE SEQUENCE [LARGE SCALE GENOMIC DNA]</scope>
    <source>
        <strain evidence="1 2">F2</strain>
    </source>
</reference>
<evidence type="ECO:0008006" key="3">
    <source>
        <dbReference type="Google" id="ProtNLM"/>
    </source>
</evidence>
<proteinExistence type="predicted"/>